<reference evidence="1" key="1">
    <citation type="submission" date="2020-10" db="EMBL/GenBank/DDBJ databases">
        <title>Mucilaginibacter mali sp. nov., isolated from rhizosphere soil of apple orchard.</title>
        <authorList>
            <person name="Lee J.-S."/>
            <person name="Kim H.S."/>
            <person name="Kim J.-S."/>
        </authorList>
    </citation>
    <scope>NUCLEOTIDE SEQUENCE</scope>
    <source>
        <strain evidence="1">KCTC 22746</strain>
    </source>
</reference>
<dbReference type="InterPro" id="IPR029044">
    <property type="entry name" value="Nucleotide-diphossugar_trans"/>
</dbReference>
<name>A0A929KT93_9SPHI</name>
<organism evidence="1 2">
    <name type="scientific">Mucilaginibacter myungsuensis</name>
    <dbReference type="NCBI Taxonomy" id="649104"/>
    <lineage>
        <taxon>Bacteria</taxon>
        <taxon>Pseudomonadati</taxon>
        <taxon>Bacteroidota</taxon>
        <taxon>Sphingobacteriia</taxon>
        <taxon>Sphingobacteriales</taxon>
        <taxon>Sphingobacteriaceae</taxon>
        <taxon>Mucilaginibacter</taxon>
    </lineage>
</organism>
<protein>
    <submittedName>
        <fullName evidence="1">Uncharacterized protein</fullName>
    </submittedName>
</protein>
<evidence type="ECO:0000313" key="2">
    <source>
        <dbReference type="Proteomes" id="UP000622475"/>
    </source>
</evidence>
<dbReference type="RefSeq" id="WP_194109596.1">
    <property type="nucleotide sequence ID" value="NZ_JADFFL010000001.1"/>
</dbReference>
<comment type="caution">
    <text evidence="1">The sequence shown here is derived from an EMBL/GenBank/DDBJ whole genome shotgun (WGS) entry which is preliminary data.</text>
</comment>
<dbReference type="SUPFAM" id="SSF53448">
    <property type="entry name" value="Nucleotide-diphospho-sugar transferases"/>
    <property type="match status" value="1"/>
</dbReference>
<dbReference type="EMBL" id="JADFFL010000001">
    <property type="protein sequence ID" value="MBE9660392.1"/>
    <property type="molecule type" value="Genomic_DNA"/>
</dbReference>
<proteinExistence type="predicted"/>
<dbReference type="AlphaFoldDB" id="A0A929KT93"/>
<sequence length="322" mass="35944">MRSAICTLFEGDYHYGLAALSNSLYAQGFRGTIYAGYKGKLPAWVTDYQNNNDVLCEDGLIVEVAGGLQLHFLQIGSNSHLTNYKPDLLLQLLNGPAKNADSIFYFDPDIVVTTPWSFFEQWVSAGICLCEDVNSPLSEHHPRRDAWRKHYATNAITLQFKNSVYVNGGFIGLEAKDAGFLGNWKNVQDIMADAIGGLNNSVFAGKPLPEGQQERFNPFSRTDQDALNITIETWDGKVSYMGKDAMGFKPGIGVLPHSLGSFKPWHGGYLLRALNGYTPRNVDREYWRSVNTPINLYTRSTISYNSIALKLAAFIGRFYKRG</sequence>
<dbReference type="Proteomes" id="UP000622475">
    <property type="component" value="Unassembled WGS sequence"/>
</dbReference>
<keyword evidence="2" id="KW-1185">Reference proteome</keyword>
<accession>A0A929KT93</accession>
<evidence type="ECO:0000313" key="1">
    <source>
        <dbReference type="EMBL" id="MBE9660392.1"/>
    </source>
</evidence>
<gene>
    <name evidence="1" type="ORF">IRJ16_00705</name>
</gene>